<evidence type="ECO:0000313" key="15">
    <source>
        <dbReference type="Proteomes" id="UP000827284"/>
    </source>
</evidence>
<dbReference type="Pfam" id="PF04715">
    <property type="entry name" value="Anth_synt_I_N"/>
    <property type="match status" value="1"/>
</dbReference>
<evidence type="ECO:0000256" key="4">
    <source>
        <dbReference type="ARBA" id="ARBA00013139"/>
    </source>
</evidence>
<dbReference type="PRINTS" id="PR00096">
    <property type="entry name" value="GATASE"/>
</dbReference>
<dbReference type="PANTHER" id="PTHR11236">
    <property type="entry name" value="AMINOBENZOATE/ANTHRANILATE SYNTHASE"/>
    <property type="match status" value="1"/>
</dbReference>
<dbReference type="InterPro" id="IPR006805">
    <property type="entry name" value="Anth_synth_I_N"/>
</dbReference>
<feature type="compositionally biased region" description="Basic and acidic residues" evidence="10">
    <location>
        <begin position="806"/>
        <end position="832"/>
    </location>
</feature>
<keyword evidence="7" id="KW-0315">Glutamine amidotransferase</keyword>
<dbReference type="CDD" id="cd01743">
    <property type="entry name" value="GATase1_Anthranilate_Synthase"/>
    <property type="match status" value="1"/>
</dbReference>
<comment type="similarity">
    <text evidence="3">In the C-terminal section; belongs to the anthranilate synthase component I family.</text>
</comment>
<keyword evidence="15" id="KW-1185">Reference proteome</keyword>
<gene>
    <name evidence="14" type="ORF">EMPS_02354</name>
</gene>
<dbReference type="PROSITE" id="PS51273">
    <property type="entry name" value="GATASE_TYPE_1"/>
    <property type="match status" value="1"/>
</dbReference>
<dbReference type="PRINTS" id="PR00099">
    <property type="entry name" value="CPSGATASE"/>
</dbReference>
<accession>A0A9P3H4K4</accession>
<evidence type="ECO:0000259" key="11">
    <source>
        <dbReference type="Pfam" id="PF00117"/>
    </source>
</evidence>
<dbReference type="Pfam" id="PF00117">
    <property type="entry name" value="GATase"/>
    <property type="match status" value="2"/>
</dbReference>
<evidence type="ECO:0000256" key="1">
    <source>
        <dbReference type="ARBA" id="ARBA00001000"/>
    </source>
</evidence>
<dbReference type="InterPro" id="IPR029062">
    <property type="entry name" value="Class_I_gatase-like"/>
</dbReference>
<sequence>MPSSVDRGTNDWPTQSVEAAVGAAHMVTSTLDPAPTLRTLIVDNYDSYTFNLLQLFDKDQLENVVVIRNDQVEWSRFEQEVLPYFDQVVLSPGPGRPERKEDFGLCTQILQTSHIPVFGVCLGHQGIGWIHGGKVTYGPEPVHGQIARIKHDGTGLFQGVPDGFEAVRYHSLVIQEQDLPSDLIATAWCRSFPLITVNNTDRENNVSASGSNRAQGSTSIMGIRHRTLPHHGVQFHPESICSKHGKQMMNNFFNISEEFYANKQRSTETLEIPDRVRALSVIPTRPVLQLNPTPSKSPASSTSPFSLHIHALDPAFFPDPEVVFESLFLTGPRSQSASWWLDSARQPHPMSRFSFMGGVETRSVHRRTIKPITPKTGASQAVIQYSTLHKEVSVRQYSGRRAHSDVKRIKLQDPSDRHSGVSSFWDWMSKVMGAFGNNNVETKVTGVEGDQDFETVPFDFFAGMIGYFSYEMKRESLEGYRTPVEQQCHCTGHSWTSTLPCNCDCSIHPDASFILATQAVVYDHVDKRVYVLGLVNNHQDCSQETDIGASVGFSSLSDCEHWIKDVSDSIAHISTNGFSSTTKRKSVLLAAATSQLSHNEPYNVRQRHRRQSSSGFTSPFKVDSTEENYIRAIQDSLDYIHEGESYELCLTTQFRAKLPLYPKRYGTAGSVLENEDLSQVDYAFDLYKILRKLNPAPFSAFLSLPLSRQQKRKAGDDIIDKLIILSSSPERFLKIGKTPVDESQSGTETGCRTVEMKPIKGTVAVAKGCFCKQDEGCSVDEHDSDSSEHNYEEDDDEDMAGSEPRFGQKADRNSMTARDRCAEARQREDQSRIDSLSKNIKERAENLMIVDLIRNDLAHVCSSQSVRVPYLMHVESYETVHQLVTTVRGELLDHVDTIQAVKACFPPGSMTGAPKLRSVQLLDSLEHNVKRGVYSGCLGYIGIPAVAAGSRSSNTCAPVKIRSAVDMAVVIRTAVLSITPASINEGSDILVADVTVGAGGALTILSDPNEEWREVLLKSRSVVPSVMSYMRQHAL</sequence>
<dbReference type="InterPro" id="IPR015890">
    <property type="entry name" value="Chorismate_C"/>
</dbReference>
<evidence type="ECO:0000256" key="10">
    <source>
        <dbReference type="SAM" id="MobiDB-lite"/>
    </source>
</evidence>
<evidence type="ECO:0000256" key="6">
    <source>
        <dbReference type="ARBA" id="ARBA00022909"/>
    </source>
</evidence>
<evidence type="ECO:0000256" key="9">
    <source>
        <dbReference type="ARBA" id="ARBA00031904"/>
    </source>
</evidence>
<dbReference type="NCBIfam" id="TIGR00566">
    <property type="entry name" value="trpG_papA"/>
    <property type="match status" value="1"/>
</dbReference>
<dbReference type="Pfam" id="PF00425">
    <property type="entry name" value="Chorismate_bind"/>
    <property type="match status" value="1"/>
</dbReference>
<dbReference type="GO" id="GO:0046656">
    <property type="term" value="P:folic acid biosynthetic process"/>
    <property type="evidence" value="ECO:0007669"/>
    <property type="project" value="UniProtKB-KW"/>
</dbReference>
<feature type="domain" description="Chorismate-utilising enzyme C-terminal" evidence="12">
    <location>
        <begin position="626"/>
        <end position="1018"/>
    </location>
</feature>
<dbReference type="Gene3D" id="3.60.120.10">
    <property type="entry name" value="Anthranilate synthase"/>
    <property type="match status" value="1"/>
</dbReference>
<evidence type="ECO:0000256" key="7">
    <source>
        <dbReference type="ARBA" id="ARBA00022962"/>
    </source>
</evidence>
<protein>
    <recommendedName>
        <fullName evidence="4">aminodeoxychorismate synthase</fullName>
        <ecNumber evidence="4">2.6.1.85</ecNumber>
    </recommendedName>
    <alternativeName>
        <fullName evidence="8">Para-aminobenzoate synthase</fullName>
    </alternativeName>
    <alternativeName>
        <fullName evidence="9">p-aminobenzoic acid synthase</fullName>
    </alternativeName>
</protein>
<dbReference type="InterPro" id="IPR017926">
    <property type="entry name" value="GATASE"/>
</dbReference>
<feature type="compositionally biased region" description="Acidic residues" evidence="10">
    <location>
        <begin position="791"/>
        <end position="800"/>
    </location>
</feature>
<evidence type="ECO:0000256" key="2">
    <source>
        <dbReference type="ARBA" id="ARBA00005009"/>
    </source>
</evidence>
<organism evidence="14 15">
    <name type="scientific">Entomortierella parvispora</name>
    <dbReference type="NCBI Taxonomy" id="205924"/>
    <lineage>
        <taxon>Eukaryota</taxon>
        <taxon>Fungi</taxon>
        <taxon>Fungi incertae sedis</taxon>
        <taxon>Mucoromycota</taxon>
        <taxon>Mortierellomycotina</taxon>
        <taxon>Mortierellomycetes</taxon>
        <taxon>Mortierellales</taxon>
        <taxon>Mortierellaceae</taxon>
        <taxon>Entomortierella</taxon>
    </lineage>
</organism>
<dbReference type="GO" id="GO:0046820">
    <property type="term" value="F:4-amino-4-deoxychorismate synthase activity"/>
    <property type="evidence" value="ECO:0007669"/>
    <property type="project" value="UniProtKB-EC"/>
</dbReference>
<dbReference type="InterPro" id="IPR019999">
    <property type="entry name" value="Anth_synth_I-like"/>
</dbReference>
<feature type="domain" description="Anthranilate synthase component I N-terminal" evidence="13">
    <location>
        <begin position="337"/>
        <end position="531"/>
    </location>
</feature>
<dbReference type="EC" id="2.6.1.85" evidence="4"/>
<dbReference type="PANTHER" id="PTHR11236:SF18">
    <property type="entry name" value="AMINODEOXYCHORISMATE SYNTHASE"/>
    <property type="match status" value="1"/>
</dbReference>
<dbReference type="InterPro" id="IPR006221">
    <property type="entry name" value="TrpG/PapA_dom"/>
</dbReference>
<dbReference type="GO" id="GO:0005737">
    <property type="term" value="C:cytoplasm"/>
    <property type="evidence" value="ECO:0007669"/>
    <property type="project" value="TreeGrafter"/>
</dbReference>
<feature type="compositionally biased region" description="Basic and acidic residues" evidence="10">
    <location>
        <begin position="776"/>
        <end position="790"/>
    </location>
</feature>
<reference evidence="14" key="1">
    <citation type="submission" date="2021-11" db="EMBL/GenBank/DDBJ databases">
        <authorList>
            <person name="Herlambang A."/>
            <person name="Guo Y."/>
            <person name="Takashima Y."/>
            <person name="Nishizawa T."/>
        </authorList>
    </citation>
    <scope>NUCLEOTIDE SEQUENCE</scope>
    <source>
        <strain evidence="14">E1425</strain>
    </source>
</reference>
<comment type="caution">
    <text evidence="14">The sequence shown here is derived from an EMBL/GenBank/DDBJ whole genome shotgun (WGS) entry which is preliminary data.</text>
</comment>
<name>A0A9P3H4K4_9FUNG</name>
<dbReference type="PRINTS" id="PR00097">
    <property type="entry name" value="ANTSNTHASEII"/>
</dbReference>
<evidence type="ECO:0000259" key="12">
    <source>
        <dbReference type="Pfam" id="PF00425"/>
    </source>
</evidence>
<comment type="pathway">
    <text evidence="2">Cofactor biosynthesis; tetrahydrofolate biosynthesis; 4-aminobenzoate from chorismate: step 1/2.</text>
</comment>
<dbReference type="SUPFAM" id="SSF52317">
    <property type="entry name" value="Class I glutamine amidotransferase-like"/>
    <property type="match status" value="1"/>
</dbReference>
<feature type="domain" description="Glutamine amidotransferase" evidence="11">
    <location>
        <begin position="212"/>
        <end position="253"/>
    </location>
</feature>
<keyword evidence="5" id="KW-0808">Transferase</keyword>
<dbReference type="AlphaFoldDB" id="A0A9P3H4K4"/>
<dbReference type="Proteomes" id="UP000827284">
    <property type="component" value="Unassembled WGS sequence"/>
</dbReference>
<feature type="region of interest" description="Disordered" evidence="10">
    <location>
        <begin position="776"/>
        <end position="834"/>
    </location>
</feature>
<evidence type="ECO:0000256" key="8">
    <source>
        <dbReference type="ARBA" id="ARBA00031329"/>
    </source>
</evidence>
<dbReference type="GO" id="GO:0008153">
    <property type="term" value="P:4-aminobenzoate biosynthetic process"/>
    <property type="evidence" value="ECO:0007669"/>
    <property type="project" value="TreeGrafter"/>
</dbReference>
<dbReference type="EMBL" id="BQFW01000003">
    <property type="protein sequence ID" value="GJJ70005.1"/>
    <property type="molecule type" value="Genomic_DNA"/>
</dbReference>
<dbReference type="SUPFAM" id="SSF56322">
    <property type="entry name" value="ADC synthase"/>
    <property type="match status" value="2"/>
</dbReference>
<evidence type="ECO:0000256" key="3">
    <source>
        <dbReference type="ARBA" id="ARBA00005970"/>
    </source>
</evidence>
<dbReference type="InterPro" id="IPR005801">
    <property type="entry name" value="ADC_synthase"/>
</dbReference>
<dbReference type="GO" id="GO:0000162">
    <property type="term" value="P:L-tryptophan biosynthetic process"/>
    <property type="evidence" value="ECO:0007669"/>
    <property type="project" value="TreeGrafter"/>
</dbReference>
<keyword evidence="6" id="KW-0289">Folate biosynthesis</keyword>
<comment type="catalytic activity">
    <reaction evidence="1">
        <text>chorismate + L-glutamine = 4-amino-4-deoxychorismate + L-glutamate</text>
        <dbReference type="Rhea" id="RHEA:11672"/>
        <dbReference type="ChEBI" id="CHEBI:29748"/>
        <dbReference type="ChEBI" id="CHEBI:29985"/>
        <dbReference type="ChEBI" id="CHEBI:58359"/>
        <dbReference type="ChEBI" id="CHEBI:58406"/>
        <dbReference type="EC" id="2.6.1.85"/>
    </reaction>
</comment>
<evidence type="ECO:0000259" key="13">
    <source>
        <dbReference type="Pfam" id="PF04715"/>
    </source>
</evidence>
<evidence type="ECO:0000256" key="5">
    <source>
        <dbReference type="ARBA" id="ARBA00022679"/>
    </source>
</evidence>
<proteinExistence type="inferred from homology"/>
<reference evidence="14" key="2">
    <citation type="journal article" date="2022" name="Microbiol. Resour. Announc.">
        <title>Whole-Genome Sequence of Entomortierella parvispora E1425, a Mucoromycotan Fungus Associated with Burkholderiaceae-Related Endosymbiotic Bacteria.</title>
        <authorList>
            <person name="Herlambang A."/>
            <person name="Guo Y."/>
            <person name="Takashima Y."/>
            <person name="Narisawa K."/>
            <person name="Ohta H."/>
            <person name="Nishizawa T."/>
        </authorList>
    </citation>
    <scope>NUCLEOTIDE SEQUENCE</scope>
    <source>
        <strain evidence="14">E1425</strain>
    </source>
</reference>
<dbReference type="OrthoDB" id="64220at2759"/>
<dbReference type="Gene3D" id="3.40.50.880">
    <property type="match status" value="1"/>
</dbReference>
<evidence type="ECO:0000313" key="14">
    <source>
        <dbReference type="EMBL" id="GJJ70005.1"/>
    </source>
</evidence>
<feature type="domain" description="Glutamine amidotransferase" evidence="11">
    <location>
        <begin position="40"/>
        <end position="190"/>
    </location>
</feature>